<name>A0A1I3WK88_9HYPH</name>
<feature type="transmembrane region" description="Helical" evidence="1">
    <location>
        <begin position="43"/>
        <end position="63"/>
    </location>
</feature>
<keyword evidence="3" id="KW-1185">Reference proteome</keyword>
<keyword evidence="1" id="KW-0812">Transmembrane</keyword>
<proteinExistence type="predicted"/>
<feature type="transmembrane region" description="Helical" evidence="1">
    <location>
        <begin position="12"/>
        <end position="31"/>
    </location>
</feature>
<protein>
    <submittedName>
        <fullName evidence="2">Uncharacterized protein</fullName>
    </submittedName>
</protein>
<sequence length="107" mass="12744">MKHILTHHQFAAFWFGMASAILAFEPFLWLVRTWFDPSYSSGAVYLVAIASLLIVLAGVLTRFRKKLENINFTKSGYFWRQNQRLFKQKGIDRTLPYKLRRDSWWLD</sequence>
<evidence type="ECO:0000256" key="1">
    <source>
        <dbReference type="SAM" id="Phobius"/>
    </source>
</evidence>
<gene>
    <name evidence="2" type="ORF">SAMN04488518_10213</name>
</gene>
<dbReference type="EMBL" id="FOSK01000002">
    <property type="protein sequence ID" value="SFK07905.1"/>
    <property type="molecule type" value="Genomic_DNA"/>
</dbReference>
<evidence type="ECO:0000313" key="2">
    <source>
        <dbReference type="EMBL" id="SFK07905.1"/>
    </source>
</evidence>
<comment type="caution">
    <text evidence="2">The sequence shown here is derived from an EMBL/GenBank/DDBJ whole genome shotgun (WGS) entry which is preliminary data.</text>
</comment>
<organism evidence="2 3">
    <name type="scientific">Pseudovibrio ascidiaceicola</name>
    <dbReference type="NCBI Taxonomy" id="285279"/>
    <lineage>
        <taxon>Bacteria</taxon>
        <taxon>Pseudomonadati</taxon>
        <taxon>Pseudomonadota</taxon>
        <taxon>Alphaproteobacteria</taxon>
        <taxon>Hyphomicrobiales</taxon>
        <taxon>Stappiaceae</taxon>
        <taxon>Pseudovibrio</taxon>
    </lineage>
</organism>
<evidence type="ECO:0000313" key="3">
    <source>
        <dbReference type="Proteomes" id="UP000199598"/>
    </source>
</evidence>
<dbReference type="RefSeq" id="WP_093517138.1">
    <property type="nucleotide sequence ID" value="NZ_FOSK01000002.1"/>
</dbReference>
<keyword evidence="1" id="KW-0472">Membrane</keyword>
<accession>A0A1I3WK88</accession>
<keyword evidence="1" id="KW-1133">Transmembrane helix</keyword>
<dbReference type="Proteomes" id="UP000199598">
    <property type="component" value="Unassembled WGS sequence"/>
</dbReference>
<reference evidence="2 3" key="1">
    <citation type="submission" date="2016-10" db="EMBL/GenBank/DDBJ databases">
        <authorList>
            <person name="Varghese N."/>
            <person name="Submissions S."/>
        </authorList>
    </citation>
    <scope>NUCLEOTIDE SEQUENCE [LARGE SCALE GENOMIC DNA]</scope>
    <source>
        <strain evidence="2 3">DSM 16392</strain>
    </source>
</reference>